<dbReference type="PANTHER" id="PTHR47245:SF1">
    <property type="entry name" value="FOLDASE PROTEIN PRSA"/>
    <property type="match status" value="1"/>
</dbReference>
<evidence type="ECO:0000313" key="7">
    <source>
        <dbReference type="Proteomes" id="UP000186666"/>
    </source>
</evidence>
<comment type="catalytic activity">
    <reaction evidence="1">
        <text>[protein]-peptidylproline (omega=180) = [protein]-peptidylproline (omega=0)</text>
        <dbReference type="Rhea" id="RHEA:16237"/>
        <dbReference type="Rhea" id="RHEA-COMP:10747"/>
        <dbReference type="Rhea" id="RHEA-COMP:10748"/>
        <dbReference type="ChEBI" id="CHEBI:83833"/>
        <dbReference type="ChEBI" id="CHEBI:83834"/>
        <dbReference type="EC" id="5.2.1.8"/>
    </reaction>
</comment>
<protein>
    <recommendedName>
        <fullName evidence="2">peptidylprolyl isomerase</fullName>
        <ecNumber evidence="2">5.2.1.8</ecNumber>
    </recommendedName>
</protein>
<dbReference type="InterPro" id="IPR046357">
    <property type="entry name" value="PPIase_dom_sf"/>
</dbReference>
<dbReference type="InterPro" id="IPR027304">
    <property type="entry name" value="Trigger_fact/SurA_dom_sf"/>
</dbReference>
<keyword evidence="3" id="KW-0732">Signal</keyword>
<dbReference type="RefSeq" id="WP_068581312.1">
    <property type="nucleotide sequence ID" value="NZ_FTNK01000002.1"/>
</dbReference>
<proteinExistence type="predicted"/>
<gene>
    <name evidence="6" type="ORF">SAMN05421578_102380</name>
</gene>
<sequence>MGQLQISILKYKWIIAGFLLLTIVTSAAFSKEKIRMKVDEDDYIVKINGIPISVAEYNRAIRMNKPNIMNYFRDKYNAELTTQFWSTSFDGEVPAEVLKKKALDESVKIKVRQMIAKELGVLQDISFQGFVHQLDQENARRAKAIENHQVVYGPAQYDEEAYFEYVLTNSMISVKQSMQMNSNKQDEQMLKGFYNTHKDELYSTPGLVKVQRISISFLDSNDHVDVIKKEQAKKEMEMVNAELASGASFMDLAEAFKDKDIENELIFNLGNDRQNSRSPLAQASLKLTVQEKSSIIEENGSFNIVKCIEKIEPGSGYTAYEETKEQVLNDYIDNKYEERIRQKLSEAQIVLNESSYQSWKITE</sequence>
<dbReference type="EC" id="5.2.1.8" evidence="2"/>
<dbReference type="InterPro" id="IPR050245">
    <property type="entry name" value="PrsA_foldase"/>
</dbReference>
<evidence type="ECO:0000256" key="4">
    <source>
        <dbReference type="ARBA" id="ARBA00023110"/>
    </source>
</evidence>
<dbReference type="EMBL" id="FTNK01000002">
    <property type="protein sequence ID" value="SIQ51978.1"/>
    <property type="molecule type" value="Genomic_DNA"/>
</dbReference>
<evidence type="ECO:0000256" key="1">
    <source>
        <dbReference type="ARBA" id="ARBA00000971"/>
    </source>
</evidence>
<reference evidence="6 7" key="1">
    <citation type="submission" date="2017-01" db="EMBL/GenBank/DDBJ databases">
        <authorList>
            <person name="Varghese N."/>
            <person name="Submissions S."/>
        </authorList>
    </citation>
    <scope>NUCLEOTIDE SEQUENCE [LARGE SCALE GENOMIC DNA]</scope>
    <source>
        <strain evidence="6 7">ATCC 23464</strain>
    </source>
</reference>
<evidence type="ECO:0000256" key="3">
    <source>
        <dbReference type="ARBA" id="ARBA00022729"/>
    </source>
</evidence>
<evidence type="ECO:0000256" key="2">
    <source>
        <dbReference type="ARBA" id="ARBA00013194"/>
    </source>
</evidence>
<accession>A0ABY1JP25</accession>
<dbReference type="PANTHER" id="PTHR47245">
    <property type="entry name" value="PEPTIDYLPROLYL ISOMERASE"/>
    <property type="match status" value="1"/>
</dbReference>
<evidence type="ECO:0000313" key="6">
    <source>
        <dbReference type="EMBL" id="SIQ51978.1"/>
    </source>
</evidence>
<organism evidence="6 7">
    <name type="scientific">Paenibacillus macquariensis</name>
    <dbReference type="NCBI Taxonomy" id="948756"/>
    <lineage>
        <taxon>Bacteria</taxon>
        <taxon>Bacillati</taxon>
        <taxon>Bacillota</taxon>
        <taxon>Bacilli</taxon>
        <taxon>Bacillales</taxon>
        <taxon>Paenibacillaceae</taxon>
        <taxon>Paenibacillus</taxon>
    </lineage>
</organism>
<keyword evidence="7" id="KW-1185">Reference proteome</keyword>
<evidence type="ECO:0000256" key="5">
    <source>
        <dbReference type="ARBA" id="ARBA00023235"/>
    </source>
</evidence>
<name>A0ABY1JP25_9BACL</name>
<dbReference type="Proteomes" id="UP000186666">
    <property type="component" value="Unassembled WGS sequence"/>
</dbReference>
<keyword evidence="4" id="KW-0697">Rotamase</keyword>
<keyword evidence="5" id="KW-0413">Isomerase</keyword>
<dbReference type="Gene3D" id="3.10.50.40">
    <property type="match status" value="1"/>
</dbReference>
<dbReference type="SUPFAM" id="SSF109998">
    <property type="entry name" value="Triger factor/SurA peptide-binding domain-like"/>
    <property type="match status" value="1"/>
</dbReference>
<comment type="caution">
    <text evidence="6">The sequence shown here is derived from an EMBL/GenBank/DDBJ whole genome shotgun (WGS) entry which is preliminary data.</text>
</comment>